<dbReference type="EMBL" id="JAAAPX010000013">
    <property type="protein sequence ID" value="KAF4243091.1"/>
    <property type="molecule type" value="Genomic_DNA"/>
</dbReference>
<evidence type="ECO:0000256" key="1">
    <source>
        <dbReference type="SAM" id="Coils"/>
    </source>
</evidence>
<name>A0A8H4MDR1_9EURO</name>
<dbReference type="Proteomes" id="UP000653565">
    <property type="component" value="Unassembled WGS sequence"/>
</dbReference>
<organism evidence="3 4">
    <name type="scientific">Aspergillus fumigatiaffinis</name>
    <dbReference type="NCBI Taxonomy" id="340414"/>
    <lineage>
        <taxon>Eukaryota</taxon>
        <taxon>Fungi</taxon>
        <taxon>Dikarya</taxon>
        <taxon>Ascomycota</taxon>
        <taxon>Pezizomycotina</taxon>
        <taxon>Eurotiomycetes</taxon>
        <taxon>Eurotiomycetidae</taxon>
        <taxon>Eurotiales</taxon>
        <taxon>Aspergillaceae</taxon>
        <taxon>Aspergillus</taxon>
        <taxon>Aspergillus subgen. Fumigati</taxon>
    </lineage>
</organism>
<feature type="region of interest" description="Disordered" evidence="2">
    <location>
        <begin position="454"/>
        <end position="499"/>
    </location>
</feature>
<dbReference type="PANTHER" id="PTHR22761:SF18">
    <property type="entry name" value="SORTING PROTEIN SNF7 FAMILY PROTEIN, PUTATIVE (AFU_ORTHOLOGUE AFUA_2G16692)-RELATED"/>
    <property type="match status" value="1"/>
</dbReference>
<dbReference type="GO" id="GO:0009898">
    <property type="term" value="C:cytoplasmic side of plasma membrane"/>
    <property type="evidence" value="ECO:0007669"/>
    <property type="project" value="TreeGrafter"/>
</dbReference>
<evidence type="ECO:0000313" key="4">
    <source>
        <dbReference type="Proteomes" id="UP000653565"/>
    </source>
</evidence>
<dbReference type="GO" id="GO:0005771">
    <property type="term" value="C:multivesicular body"/>
    <property type="evidence" value="ECO:0007669"/>
    <property type="project" value="TreeGrafter"/>
</dbReference>
<dbReference type="PANTHER" id="PTHR22761">
    <property type="entry name" value="CHARGED MULTIVESICULAR BODY PROTEIN"/>
    <property type="match status" value="1"/>
</dbReference>
<dbReference type="InterPro" id="IPR005024">
    <property type="entry name" value="Snf7_fam"/>
</dbReference>
<comment type="caution">
    <text evidence="3">The sequence shown here is derived from an EMBL/GenBank/DDBJ whole genome shotgun (WGS) entry which is preliminary data.</text>
</comment>
<dbReference type="Gene3D" id="6.10.140.1230">
    <property type="match status" value="1"/>
</dbReference>
<feature type="compositionally biased region" description="Basic and acidic residues" evidence="2">
    <location>
        <begin position="481"/>
        <end position="490"/>
    </location>
</feature>
<gene>
    <name evidence="3" type="ORF">CNMCM6805_001693</name>
</gene>
<proteinExistence type="predicted"/>
<keyword evidence="1" id="KW-0175">Coiled coil</keyword>
<sequence length="499" mass="56308">MGDLLNYILTQEDSFKKSATTFIPKERLAEKVKLTTLFQKPLALALLRLHLTEEDEPRRICRERCRVGTSPDEGRKEGLCIDLPFSRTQLDGRYNGPKRPSDTEDGRFTGLCLLSVWLRVQDEAIRKHSMVPLQVFKASALSSHQRQWRIINPGALSPWNVMTWGMKQLRGFVVGSDTPETSARLQVQELVLVENLKEAADRVVKQTLGGSKSKMDLVYSKERFTEEFATVLNKDSGLSSADFDVLLLYLSRDIGAIAYDGKTIRFRPSDDSPREITDQDTTIASIKSLMSTMTKQVDRLERKIEELNLTAKVAVQKKNRVSALAAVRSKKLAEHNLKQRLDTLTQLEEVYSKIENAADQVEYVRVMEASTGVLRGLHTQIGGVERVEDVVEELREEMSRVDEIGNIMNEVAPEIDETELDDELEELENRERQAVEEKEAEETRKKLAELDDLEQKAKEAAHTAAHTAASQQSVDSAIEESIERLSHMSVEESPGPTAQ</sequence>
<dbReference type="GO" id="GO:0006900">
    <property type="term" value="P:vesicle budding from membrane"/>
    <property type="evidence" value="ECO:0007669"/>
    <property type="project" value="TreeGrafter"/>
</dbReference>
<dbReference type="OrthoDB" id="10250120at2759"/>
<feature type="compositionally biased region" description="Low complexity" evidence="2">
    <location>
        <begin position="462"/>
        <end position="473"/>
    </location>
</feature>
<dbReference type="GO" id="GO:0032511">
    <property type="term" value="P:late endosome to vacuole transport via multivesicular body sorting pathway"/>
    <property type="evidence" value="ECO:0007669"/>
    <property type="project" value="TreeGrafter"/>
</dbReference>
<reference evidence="3" key="2">
    <citation type="submission" date="2020-04" db="EMBL/GenBank/DDBJ databases">
        <authorList>
            <person name="Santos R.A.C."/>
            <person name="Steenwyk J.L."/>
            <person name="Rivero-Menendez O."/>
            <person name="Mead M.E."/>
            <person name="Silva L.P."/>
            <person name="Bastos R.W."/>
            <person name="Alastruey-Izquierdo A."/>
            <person name="Goldman G.H."/>
            <person name="Rokas A."/>
        </authorList>
    </citation>
    <scope>NUCLEOTIDE SEQUENCE</scope>
    <source>
        <strain evidence="3">CNM-CM6805</strain>
    </source>
</reference>
<protein>
    <recommendedName>
        <fullName evidence="5">SNF7 family protein</fullName>
    </recommendedName>
</protein>
<accession>A0A8H4MDR1</accession>
<evidence type="ECO:0000256" key="2">
    <source>
        <dbReference type="SAM" id="MobiDB-lite"/>
    </source>
</evidence>
<reference evidence="3" key="1">
    <citation type="journal article" date="2020" name="bioRxiv">
        <title>Genomic and phenotypic heterogeneity of clinical isolates of the human pathogens Aspergillus fumigatus, Aspergillus lentulus and Aspergillus fumigatiaffinis.</title>
        <authorList>
            <person name="dos Santos R.A.C."/>
            <person name="Steenwyk J.L."/>
            <person name="Rivero-Menendez O."/>
            <person name="Mead M.E."/>
            <person name="Silva L.P."/>
            <person name="Bastos R.W."/>
            <person name="Alastruey-Izquierdo A."/>
            <person name="Goldman G.H."/>
            <person name="Rokas A."/>
        </authorList>
    </citation>
    <scope>NUCLEOTIDE SEQUENCE</scope>
    <source>
        <strain evidence="3">CNM-CM6805</strain>
    </source>
</reference>
<dbReference type="GO" id="GO:0000815">
    <property type="term" value="C:ESCRT III complex"/>
    <property type="evidence" value="ECO:0007669"/>
    <property type="project" value="TreeGrafter"/>
</dbReference>
<evidence type="ECO:0008006" key="5">
    <source>
        <dbReference type="Google" id="ProtNLM"/>
    </source>
</evidence>
<keyword evidence="4" id="KW-1185">Reference proteome</keyword>
<evidence type="ECO:0000313" key="3">
    <source>
        <dbReference type="EMBL" id="KAF4243091.1"/>
    </source>
</evidence>
<dbReference type="Pfam" id="PF03357">
    <property type="entry name" value="Snf7"/>
    <property type="match status" value="1"/>
</dbReference>
<feature type="coiled-coil region" evidence="1">
    <location>
        <begin position="283"/>
        <end position="317"/>
    </location>
</feature>
<dbReference type="AlphaFoldDB" id="A0A8H4MDR1"/>